<dbReference type="RefSeq" id="WP_376883815.1">
    <property type="nucleotide sequence ID" value="NZ_JBHUHR010000015.1"/>
</dbReference>
<dbReference type="Gene3D" id="3.40.50.300">
    <property type="entry name" value="P-loop containing nucleotide triphosphate hydrolases"/>
    <property type="match status" value="1"/>
</dbReference>
<evidence type="ECO:0000259" key="1">
    <source>
        <dbReference type="Pfam" id="PF19993"/>
    </source>
</evidence>
<dbReference type="InterPro" id="IPR045528">
    <property type="entry name" value="DO-GTPase2"/>
</dbReference>
<accession>A0ABW4VJR3</accession>
<dbReference type="EMBL" id="JBHUHR010000015">
    <property type="protein sequence ID" value="MFD2034006.1"/>
    <property type="molecule type" value="Genomic_DNA"/>
</dbReference>
<sequence length="328" mass="36652">MAGNCSQPKCYPEDSGCNIEGCINLSDCKYYGEKDASKKEDKQEIDTEGHRISWTGNTMGLYDLNFLTASRKPILIGVTGVASAGKTTFLATLYCLIRQGAEIGEYSFAGSLTLNGWEDIAWYLSWKSNAEIQFPDHTTNNSGRVPGLLHLSLKNKTGKNIDLILTDAPGEWFDHWSNNINSENAIGAQWIYENCDGFLLFADSDMLSGSQRGNAKRQLKQVADRLIENINDRPIGLIWSKSDLELTHQTKEQIIKHIEATPFKHFNQFETSVQEGSSGEFHKAILGSVNWVIEVLNQNCNTLPKISVAKPEDMFLSKRSINELYGKT</sequence>
<evidence type="ECO:0000313" key="3">
    <source>
        <dbReference type="Proteomes" id="UP001597361"/>
    </source>
</evidence>
<name>A0ABW4VJR3_9BACT</name>
<keyword evidence="3" id="KW-1185">Reference proteome</keyword>
<protein>
    <recommendedName>
        <fullName evidence="1">Double-GTPase 2 domain-containing protein</fullName>
    </recommendedName>
</protein>
<proteinExistence type="predicted"/>
<dbReference type="InterPro" id="IPR027417">
    <property type="entry name" value="P-loop_NTPase"/>
</dbReference>
<dbReference type="Pfam" id="PF19993">
    <property type="entry name" value="DO-GTPase2"/>
    <property type="match status" value="1"/>
</dbReference>
<feature type="domain" description="Double-GTPase 2" evidence="1">
    <location>
        <begin position="74"/>
        <end position="280"/>
    </location>
</feature>
<organism evidence="2 3">
    <name type="scientific">Belliella marina</name>
    <dbReference type="NCBI Taxonomy" id="1644146"/>
    <lineage>
        <taxon>Bacteria</taxon>
        <taxon>Pseudomonadati</taxon>
        <taxon>Bacteroidota</taxon>
        <taxon>Cytophagia</taxon>
        <taxon>Cytophagales</taxon>
        <taxon>Cyclobacteriaceae</taxon>
        <taxon>Belliella</taxon>
    </lineage>
</organism>
<gene>
    <name evidence="2" type="ORF">ACFSKL_04340</name>
</gene>
<evidence type="ECO:0000313" key="2">
    <source>
        <dbReference type="EMBL" id="MFD2034006.1"/>
    </source>
</evidence>
<reference evidence="3" key="1">
    <citation type="journal article" date="2019" name="Int. J. Syst. Evol. Microbiol.">
        <title>The Global Catalogue of Microorganisms (GCM) 10K type strain sequencing project: providing services to taxonomists for standard genome sequencing and annotation.</title>
        <authorList>
            <consortium name="The Broad Institute Genomics Platform"/>
            <consortium name="The Broad Institute Genome Sequencing Center for Infectious Disease"/>
            <person name="Wu L."/>
            <person name="Ma J."/>
        </authorList>
    </citation>
    <scope>NUCLEOTIDE SEQUENCE [LARGE SCALE GENOMIC DNA]</scope>
    <source>
        <strain evidence="3">CGMCC 1.15180</strain>
    </source>
</reference>
<comment type="caution">
    <text evidence="2">The sequence shown here is derived from an EMBL/GenBank/DDBJ whole genome shotgun (WGS) entry which is preliminary data.</text>
</comment>
<dbReference type="Proteomes" id="UP001597361">
    <property type="component" value="Unassembled WGS sequence"/>
</dbReference>
<dbReference type="SUPFAM" id="SSF52540">
    <property type="entry name" value="P-loop containing nucleoside triphosphate hydrolases"/>
    <property type="match status" value="1"/>
</dbReference>